<dbReference type="FunFam" id="3.40.50.2000:FF:000138">
    <property type="entry name" value="Glycosyltransferase"/>
    <property type="match status" value="1"/>
</dbReference>
<dbReference type="OrthoDB" id="5835829at2759"/>
<dbReference type="Proteomes" id="UP000325315">
    <property type="component" value="Unassembled WGS sequence"/>
</dbReference>
<dbReference type="InterPro" id="IPR002213">
    <property type="entry name" value="UDP_glucos_trans"/>
</dbReference>
<dbReference type="GO" id="GO:0080044">
    <property type="term" value="F:quercetin 7-O-glucosyltransferase activity"/>
    <property type="evidence" value="ECO:0007669"/>
    <property type="project" value="TreeGrafter"/>
</dbReference>
<dbReference type="GO" id="GO:0080043">
    <property type="term" value="F:quercetin 3-O-glucosyltransferase activity"/>
    <property type="evidence" value="ECO:0007669"/>
    <property type="project" value="TreeGrafter"/>
</dbReference>
<dbReference type="CDD" id="cd03784">
    <property type="entry name" value="GT1_Gtf-like"/>
    <property type="match status" value="2"/>
</dbReference>
<gene>
    <name evidence="4" type="ORF">EPI10_033911</name>
</gene>
<accession>A0A5B6X9T5</accession>
<evidence type="ECO:0000256" key="3">
    <source>
        <dbReference type="ARBA" id="ARBA00022679"/>
    </source>
</evidence>
<dbReference type="AlphaFoldDB" id="A0A5B6X9T5"/>
<sequence>MNLIHTRPISGTHVVAIPYPGRGHINPMMNLCKSLASRKHDLLITFVITEEWLGFIGSYTKPDNIHFASIPNVLPSELVRGADFPGFYEAVMTKMEAPFEELLDTLELPVTAIIADTELKWAICMGNRRNFRVASLCTTSANFFSVLHSMVLTENLRFLIDTLDNGSELAEQSSGISPDIRMIFEGSTRQVIQLTLECISWVPKAKYVLFTSVYELEGHAIDTLKARFNIPIYTIGPAIPYFELHGNSSETMVQNVPSYLQWLDIHPPCSVLYVSLGSFLSVSNDQMDEIAAGLQDSGVPYLWVARGETSRLTEKGCEMGLVVPWCDQLKVLCHSSIGGFLTHCGWNSILEAIYAGIPMLTFPILFDQAPNSKQIVDDWKIGWRLKEEQKDGSLVIRGSIAELVRSFMDPENNEVKNMRKSASELKEKCRKAVAENGSSQRNLDAFIKDISQVPDMDSTNVRTTRVCHVVAMPFPGRGHINPMMNLCKLLASRKKDILITFVVTEEWLGYIGSDPKPQNILFETIPNVIPPERLKAANFPGFYDAVMTKMEAPFEQLLDRLELPVAAIIGDIEVRWSTGVGNRRNIPVALFWTMSASVFSMFHHFDLHIKQSHAKIDLIEQVESIAGMSSSNVEELRTIFHRDDPRVLELALDCISRVPQAQYLLFTSVNEFEPQVFESLRANYNFPVYPIGPAIPYLELGEGSCETKSYLQWLDSQQTGSVLYISLGSFLSVSNTQIDEIVAGLQISGVRYLWVARGEASRLKDRCGDMGLVVPWCDQLKVLCHPSVGGFWTHCGWNSILEAVFAGVPMLTFPLFLDQDTNSRQIVEDWGNGWRVNDAVKAEKLVTKENIAELVRRFMGAESDEGKQIRRKAKLLQDKCVVAISEGGSSAANLDAFISSISPGKGH</sequence>
<evidence type="ECO:0000313" key="5">
    <source>
        <dbReference type="Proteomes" id="UP000325315"/>
    </source>
</evidence>
<comment type="similarity">
    <text evidence="1">Belongs to the UDP-glycosyltransferase family.</text>
</comment>
<reference evidence="5" key="1">
    <citation type="journal article" date="2019" name="Plant Biotechnol. J.">
        <title>Genome sequencing of the Australian wild diploid species Gossypium australe highlights disease resistance and delayed gland morphogenesis.</title>
        <authorList>
            <person name="Cai Y."/>
            <person name="Cai X."/>
            <person name="Wang Q."/>
            <person name="Wang P."/>
            <person name="Zhang Y."/>
            <person name="Cai C."/>
            <person name="Xu Y."/>
            <person name="Wang K."/>
            <person name="Zhou Z."/>
            <person name="Wang C."/>
            <person name="Geng S."/>
            <person name="Li B."/>
            <person name="Dong Q."/>
            <person name="Hou Y."/>
            <person name="Wang H."/>
            <person name="Ai P."/>
            <person name="Liu Z."/>
            <person name="Yi F."/>
            <person name="Sun M."/>
            <person name="An G."/>
            <person name="Cheng J."/>
            <person name="Zhang Y."/>
            <person name="Shi Q."/>
            <person name="Xie Y."/>
            <person name="Shi X."/>
            <person name="Chang Y."/>
            <person name="Huang F."/>
            <person name="Chen Y."/>
            <person name="Hong S."/>
            <person name="Mi L."/>
            <person name="Sun Q."/>
            <person name="Zhang L."/>
            <person name="Zhou B."/>
            <person name="Peng R."/>
            <person name="Zhang X."/>
            <person name="Liu F."/>
        </authorList>
    </citation>
    <scope>NUCLEOTIDE SEQUENCE [LARGE SCALE GENOMIC DNA]</scope>
    <source>
        <strain evidence="5">cv. PA1801</strain>
    </source>
</reference>
<dbReference type="Pfam" id="PF00201">
    <property type="entry name" value="UDPGT"/>
    <property type="match status" value="2"/>
</dbReference>
<evidence type="ECO:0000256" key="2">
    <source>
        <dbReference type="ARBA" id="ARBA00022676"/>
    </source>
</evidence>
<dbReference type="FunFam" id="3.40.50.2000:FF:000060">
    <property type="entry name" value="Glycosyltransferase"/>
    <property type="match status" value="1"/>
</dbReference>
<dbReference type="PANTHER" id="PTHR11926">
    <property type="entry name" value="GLUCOSYL/GLUCURONOSYL TRANSFERASES"/>
    <property type="match status" value="1"/>
</dbReference>
<dbReference type="InterPro" id="IPR035595">
    <property type="entry name" value="UDP_glycos_trans_CS"/>
</dbReference>
<dbReference type="FunFam" id="3.40.50.2000:FF:000152">
    <property type="entry name" value="Glycosyltransferase"/>
    <property type="match status" value="1"/>
</dbReference>
<dbReference type="EMBL" id="SMMG02000001">
    <property type="protein sequence ID" value="KAA3490443.1"/>
    <property type="molecule type" value="Genomic_DNA"/>
</dbReference>
<organism evidence="4 5">
    <name type="scientific">Gossypium australe</name>
    <dbReference type="NCBI Taxonomy" id="47621"/>
    <lineage>
        <taxon>Eukaryota</taxon>
        <taxon>Viridiplantae</taxon>
        <taxon>Streptophyta</taxon>
        <taxon>Embryophyta</taxon>
        <taxon>Tracheophyta</taxon>
        <taxon>Spermatophyta</taxon>
        <taxon>Magnoliopsida</taxon>
        <taxon>eudicotyledons</taxon>
        <taxon>Gunneridae</taxon>
        <taxon>Pentapetalae</taxon>
        <taxon>rosids</taxon>
        <taxon>malvids</taxon>
        <taxon>Malvales</taxon>
        <taxon>Malvaceae</taxon>
        <taxon>Malvoideae</taxon>
        <taxon>Gossypium</taxon>
    </lineage>
</organism>
<comment type="caution">
    <text evidence="4">The sequence shown here is derived from an EMBL/GenBank/DDBJ whole genome shotgun (WGS) entry which is preliminary data.</text>
</comment>
<keyword evidence="5" id="KW-1185">Reference proteome</keyword>
<dbReference type="PROSITE" id="PS00375">
    <property type="entry name" value="UDPGT"/>
    <property type="match status" value="1"/>
</dbReference>
<dbReference type="SUPFAM" id="SSF53756">
    <property type="entry name" value="UDP-Glycosyltransferase/glycogen phosphorylase"/>
    <property type="match status" value="2"/>
</dbReference>
<keyword evidence="3 4" id="KW-0808">Transferase</keyword>
<evidence type="ECO:0000256" key="1">
    <source>
        <dbReference type="ARBA" id="ARBA00009995"/>
    </source>
</evidence>
<keyword evidence="2" id="KW-0328">Glycosyltransferase</keyword>
<dbReference type="Gene3D" id="3.40.50.2000">
    <property type="entry name" value="Glycogen Phosphorylase B"/>
    <property type="match status" value="4"/>
</dbReference>
<name>A0A5B6X9T5_9ROSI</name>
<dbReference type="PANTHER" id="PTHR11926:SF1395">
    <property type="entry name" value="GLYCOSYLTRANSFERASE"/>
    <property type="match status" value="1"/>
</dbReference>
<protein>
    <submittedName>
        <fullName evidence="4">UDP-glycosyltransferase 87A2-like isoform X2</fullName>
    </submittedName>
</protein>
<evidence type="ECO:0000313" key="4">
    <source>
        <dbReference type="EMBL" id="KAA3490443.1"/>
    </source>
</evidence>
<proteinExistence type="inferred from homology"/>